<dbReference type="AlphaFoldDB" id="A0A6A5ZJX9"/>
<dbReference type="Pfam" id="PF11951">
    <property type="entry name" value="Fungal_trans_2"/>
    <property type="match status" value="1"/>
</dbReference>
<dbReference type="PANTHER" id="PTHR37540">
    <property type="entry name" value="TRANSCRIPTION FACTOR (ACR-2), PUTATIVE-RELATED-RELATED"/>
    <property type="match status" value="1"/>
</dbReference>
<dbReference type="InterPro" id="IPR021858">
    <property type="entry name" value="Fun_TF"/>
</dbReference>
<name>A0A6A5ZJX9_9PLEO</name>
<keyword evidence="2" id="KW-1185">Reference proteome</keyword>
<dbReference type="OrthoDB" id="4159781at2759"/>
<gene>
    <name evidence="1" type="ORF">BDV96DRAFT_641773</name>
</gene>
<dbReference type="EMBL" id="ML977314">
    <property type="protein sequence ID" value="KAF2119902.1"/>
    <property type="molecule type" value="Genomic_DNA"/>
</dbReference>
<proteinExistence type="predicted"/>
<protein>
    <submittedName>
        <fullName evidence="1">Uncharacterized protein</fullName>
    </submittedName>
</protein>
<accession>A0A6A5ZJX9</accession>
<reference evidence="1" key="1">
    <citation type="journal article" date="2020" name="Stud. Mycol.">
        <title>101 Dothideomycetes genomes: a test case for predicting lifestyles and emergence of pathogens.</title>
        <authorList>
            <person name="Haridas S."/>
            <person name="Albert R."/>
            <person name="Binder M."/>
            <person name="Bloem J."/>
            <person name="Labutti K."/>
            <person name="Salamov A."/>
            <person name="Andreopoulos B."/>
            <person name="Baker S."/>
            <person name="Barry K."/>
            <person name="Bills G."/>
            <person name="Bluhm B."/>
            <person name="Cannon C."/>
            <person name="Castanera R."/>
            <person name="Culley D."/>
            <person name="Daum C."/>
            <person name="Ezra D."/>
            <person name="Gonzalez J."/>
            <person name="Henrissat B."/>
            <person name="Kuo A."/>
            <person name="Liang C."/>
            <person name="Lipzen A."/>
            <person name="Lutzoni F."/>
            <person name="Magnuson J."/>
            <person name="Mondo S."/>
            <person name="Nolan M."/>
            <person name="Ohm R."/>
            <person name="Pangilinan J."/>
            <person name="Park H.-J."/>
            <person name="Ramirez L."/>
            <person name="Alfaro M."/>
            <person name="Sun H."/>
            <person name="Tritt A."/>
            <person name="Yoshinaga Y."/>
            <person name="Zwiers L.-H."/>
            <person name="Turgeon B."/>
            <person name="Goodwin S."/>
            <person name="Spatafora J."/>
            <person name="Crous P."/>
            <person name="Grigoriev I."/>
        </authorList>
    </citation>
    <scope>NUCLEOTIDE SEQUENCE</scope>
    <source>
        <strain evidence="1">CBS 627.86</strain>
    </source>
</reference>
<evidence type="ECO:0000313" key="1">
    <source>
        <dbReference type="EMBL" id="KAF2119902.1"/>
    </source>
</evidence>
<dbReference type="PANTHER" id="PTHR37540:SF5">
    <property type="entry name" value="TRANSCRIPTION FACTOR DOMAIN-CONTAINING PROTEIN"/>
    <property type="match status" value="1"/>
</dbReference>
<sequence>MSNPDTAISDDNIAAVLSMCMYENLRGSNLLMTHLRGLRQMVDMRGGINNLPADQGQHLSENIVLQDLIHATCSNVPPFLIDIYGPILRDVRGIGTEPFYPQSPLRVIDTANFDGLDPQLQSSFQVLKDAFDGLEMLCIEAFDPDTAADEAAAFKIRRDAFWTRLQQSEKRDDTDEVPGALEKRVEEAVRLAATIHFRAVALRIQHGDEANATTIKRLHMLVRKIDRTFWKIAPYTYLWIQLNGGAASHNHPEYRPYFVSEIMRLGLSVGLYDWRPFRQTLASFLWLQQYLRRHKTAPMT</sequence>
<organism evidence="1 2">
    <name type="scientific">Lophiotrema nucula</name>
    <dbReference type="NCBI Taxonomy" id="690887"/>
    <lineage>
        <taxon>Eukaryota</taxon>
        <taxon>Fungi</taxon>
        <taxon>Dikarya</taxon>
        <taxon>Ascomycota</taxon>
        <taxon>Pezizomycotina</taxon>
        <taxon>Dothideomycetes</taxon>
        <taxon>Pleosporomycetidae</taxon>
        <taxon>Pleosporales</taxon>
        <taxon>Lophiotremataceae</taxon>
        <taxon>Lophiotrema</taxon>
    </lineage>
</organism>
<evidence type="ECO:0000313" key="2">
    <source>
        <dbReference type="Proteomes" id="UP000799770"/>
    </source>
</evidence>
<dbReference type="Proteomes" id="UP000799770">
    <property type="component" value="Unassembled WGS sequence"/>
</dbReference>